<protein>
    <recommendedName>
        <fullName evidence="5">Cytoplasmic tRNA 2-thiolation protein 2</fullName>
    </recommendedName>
</protein>
<dbReference type="GO" id="GO:0002143">
    <property type="term" value="P:tRNA wobble position uridine thiolation"/>
    <property type="evidence" value="ECO:0007669"/>
    <property type="project" value="TreeGrafter"/>
</dbReference>
<gene>
    <name evidence="3" type="ORF">CmeUKMEL1_00755</name>
</gene>
<keyword evidence="4" id="KW-1185">Reference proteome</keyword>
<organism evidence="3 4">
    <name type="scientific">Cryptosporidium meleagridis</name>
    <dbReference type="NCBI Taxonomy" id="93969"/>
    <lineage>
        <taxon>Eukaryota</taxon>
        <taxon>Sar</taxon>
        <taxon>Alveolata</taxon>
        <taxon>Apicomplexa</taxon>
        <taxon>Conoidasida</taxon>
        <taxon>Coccidia</taxon>
        <taxon>Eucoccidiorida</taxon>
        <taxon>Eimeriorina</taxon>
        <taxon>Cryptosporidiidae</taxon>
        <taxon>Cryptosporidium</taxon>
    </lineage>
</organism>
<evidence type="ECO:0000313" key="3">
    <source>
        <dbReference type="EMBL" id="POM82110.1"/>
    </source>
</evidence>
<reference evidence="3 4" key="1">
    <citation type="submission" date="2014-04" db="EMBL/GenBank/DDBJ databases">
        <title>Comparative Genomics of Cryptosporidium Species.</title>
        <authorList>
            <person name="Silva J.C."/>
            <person name="Su Q."/>
            <person name="Chalmers R."/>
            <person name="Chibucos M.C."/>
            <person name="Elwin K."/>
            <person name="Godinez A."/>
            <person name="Guo F."/>
            <person name="Huynh K."/>
            <person name="Orvis J."/>
            <person name="Ott S."/>
            <person name="Sadzewicz L."/>
            <person name="Sengamalay N."/>
            <person name="Shetty A."/>
            <person name="Sun M."/>
            <person name="Tallon L."/>
            <person name="Xiao L."/>
            <person name="Zhang H."/>
            <person name="Fraser C.M."/>
            <person name="Zhu G."/>
            <person name="Kissinger J."/>
            <person name="Widmer G."/>
        </authorList>
    </citation>
    <scope>NUCLEOTIDE SEQUENCE [LARGE SCALE GENOMIC DNA]</scope>
    <source>
        <strain evidence="3 4">UKMEL1</strain>
    </source>
</reference>
<accession>A0A2P4YWC3</accession>
<dbReference type="GO" id="GO:0016783">
    <property type="term" value="F:sulfurtransferase activity"/>
    <property type="evidence" value="ECO:0007669"/>
    <property type="project" value="TreeGrafter"/>
</dbReference>
<dbReference type="Proteomes" id="UP000236928">
    <property type="component" value="Unassembled WGS sequence"/>
</dbReference>
<dbReference type="InterPro" id="IPR019407">
    <property type="entry name" value="CTU2"/>
</dbReference>
<name>A0A2P4YWC3_9CRYT</name>
<keyword evidence="2" id="KW-0819">tRNA processing</keyword>
<dbReference type="GO" id="GO:0005829">
    <property type="term" value="C:cytosol"/>
    <property type="evidence" value="ECO:0007669"/>
    <property type="project" value="TreeGrafter"/>
</dbReference>
<proteinExistence type="predicted"/>
<evidence type="ECO:0008006" key="5">
    <source>
        <dbReference type="Google" id="ProtNLM"/>
    </source>
</evidence>
<sequence length="371" mass="42800">METIFCYKCKSKEAEVNTRFLSCIDCFNSYIEGNVRKEIRTGPIEKLKKLKCSYQSKKPLKSELYVALGFGFYSHALLNLLSIIPNSGKRPEYSIKSFINVDTSPLVNRDPSEYYENLNACIQSIYRHSACSVGFQTIPKLHIIPFCSSFIRGDTQSDREKRQAILDEIKFHIDRGTDHIKLLIQLIIFKDIKHYLDSIDHSKQKCLVIASTSESLGSESIQYMTLASGVHIKSIYEHLDLRFHTEKSSFLFIRPLRNLTSKEVMLYWKFNISKMLNSSIGAELSLNKSPIENEISKFILSQNEKICNITNIFMKLNENNNELHNNSIYVKENIFCKLCGIIHHKVIDNKYCQMCYSLLKILNNLSGKVID</sequence>
<keyword evidence="1" id="KW-0963">Cytoplasm</keyword>
<dbReference type="OrthoDB" id="25129at2759"/>
<dbReference type="AlphaFoldDB" id="A0A2P4YWC3"/>
<comment type="caution">
    <text evidence="3">The sequence shown here is derived from an EMBL/GenBank/DDBJ whole genome shotgun (WGS) entry which is preliminary data.</text>
</comment>
<dbReference type="VEuPathDB" id="CryptoDB:CmeUKMEL1_00755"/>
<dbReference type="PANTHER" id="PTHR20882">
    <property type="entry name" value="CYTOPLASMIC TRNA 2-THIOLATION PROTEIN 2"/>
    <property type="match status" value="1"/>
</dbReference>
<dbReference type="PANTHER" id="PTHR20882:SF14">
    <property type="entry name" value="CYTOPLASMIC TRNA 2-THIOLATION PROTEIN 2"/>
    <property type="match status" value="1"/>
</dbReference>
<evidence type="ECO:0000256" key="2">
    <source>
        <dbReference type="ARBA" id="ARBA00022694"/>
    </source>
</evidence>
<dbReference type="GO" id="GO:0000049">
    <property type="term" value="F:tRNA binding"/>
    <property type="evidence" value="ECO:0007669"/>
    <property type="project" value="InterPro"/>
</dbReference>
<dbReference type="EMBL" id="JIBK01000002">
    <property type="protein sequence ID" value="POM82110.1"/>
    <property type="molecule type" value="Genomic_DNA"/>
</dbReference>
<evidence type="ECO:0000256" key="1">
    <source>
        <dbReference type="ARBA" id="ARBA00022490"/>
    </source>
</evidence>
<evidence type="ECO:0000313" key="4">
    <source>
        <dbReference type="Proteomes" id="UP000236928"/>
    </source>
</evidence>